<evidence type="ECO:0000313" key="3">
    <source>
        <dbReference type="Proteomes" id="UP001497480"/>
    </source>
</evidence>
<evidence type="ECO:0000313" key="2">
    <source>
        <dbReference type="EMBL" id="CAL0321390.1"/>
    </source>
</evidence>
<keyword evidence="1" id="KW-0732">Signal</keyword>
<sequence length="70" mass="7256">MIRDLAVLVTLSASCGATEGASSPLVMVAPAMVTTGCDSFLAMKAFCSLSLSLFLLRDSLIDAHDHILVG</sequence>
<keyword evidence="3" id="KW-1185">Reference proteome</keyword>
<organism evidence="2 3">
    <name type="scientific">Lupinus luteus</name>
    <name type="common">European yellow lupine</name>
    <dbReference type="NCBI Taxonomy" id="3873"/>
    <lineage>
        <taxon>Eukaryota</taxon>
        <taxon>Viridiplantae</taxon>
        <taxon>Streptophyta</taxon>
        <taxon>Embryophyta</taxon>
        <taxon>Tracheophyta</taxon>
        <taxon>Spermatophyta</taxon>
        <taxon>Magnoliopsida</taxon>
        <taxon>eudicotyledons</taxon>
        <taxon>Gunneridae</taxon>
        <taxon>Pentapetalae</taxon>
        <taxon>rosids</taxon>
        <taxon>fabids</taxon>
        <taxon>Fabales</taxon>
        <taxon>Fabaceae</taxon>
        <taxon>Papilionoideae</taxon>
        <taxon>50 kb inversion clade</taxon>
        <taxon>genistoids sensu lato</taxon>
        <taxon>core genistoids</taxon>
        <taxon>Genisteae</taxon>
        <taxon>Lupinus</taxon>
    </lineage>
</organism>
<dbReference type="PROSITE" id="PS51257">
    <property type="entry name" value="PROKAR_LIPOPROTEIN"/>
    <property type="match status" value="1"/>
</dbReference>
<reference evidence="2 3" key="1">
    <citation type="submission" date="2024-03" db="EMBL/GenBank/DDBJ databases">
        <authorList>
            <person name="Martinez-Hernandez J."/>
        </authorList>
    </citation>
    <scope>NUCLEOTIDE SEQUENCE [LARGE SCALE GENOMIC DNA]</scope>
</reference>
<feature type="signal peptide" evidence="1">
    <location>
        <begin position="1"/>
        <end position="20"/>
    </location>
</feature>
<protein>
    <recommendedName>
        <fullName evidence="4">Secreted protein</fullName>
    </recommendedName>
</protein>
<evidence type="ECO:0008006" key="4">
    <source>
        <dbReference type="Google" id="ProtNLM"/>
    </source>
</evidence>
<dbReference type="Proteomes" id="UP001497480">
    <property type="component" value="Unassembled WGS sequence"/>
</dbReference>
<name>A0AAV1XJR5_LUPLU</name>
<proteinExistence type="predicted"/>
<dbReference type="EMBL" id="CAXHTB010000015">
    <property type="protein sequence ID" value="CAL0321390.1"/>
    <property type="molecule type" value="Genomic_DNA"/>
</dbReference>
<comment type="caution">
    <text evidence="2">The sequence shown here is derived from an EMBL/GenBank/DDBJ whole genome shotgun (WGS) entry which is preliminary data.</text>
</comment>
<feature type="chain" id="PRO_5044010452" description="Secreted protein" evidence="1">
    <location>
        <begin position="21"/>
        <end position="70"/>
    </location>
</feature>
<accession>A0AAV1XJR5</accession>
<evidence type="ECO:0000256" key="1">
    <source>
        <dbReference type="SAM" id="SignalP"/>
    </source>
</evidence>
<dbReference type="AlphaFoldDB" id="A0AAV1XJR5"/>
<gene>
    <name evidence="2" type="ORF">LLUT_LOCUS22450</name>
</gene>